<keyword evidence="2 3" id="KW-0560">Oxidoreductase</keyword>
<dbReference type="PANTHER" id="PTHR10430:SF16">
    <property type="entry name" value="PEROXIREDOXIN-5, MITOCHONDRIAL"/>
    <property type="match status" value="1"/>
</dbReference>
<dbReference type="EC" id="1.11.1.27" evidence="3"/>
<dbReference type="InterPro" id="IPR037944">
    <property type="entry name" value="PRX5-like"/>
</dbReference>
<dbReference type="Proteomes" id="UP001058461">
    <property type="component" value="Chromosome"/>
</dbReference>
<keyword evidence="1 3" id="KW-0575">Peroxidase</keyword>
<comment type="function">
    <text evidence="3">Thiol-specific peroxidase that catalyzes the reduction of hydrogen peroxide and organic hydroperoxides to water and alcohols, respectively. Plays a role in cell protection against oxidative stress by detoxifying peroxides.</text>
</comment>
<dbReference type="EMBL" id="CP073347">
    <property type="protein sequence ID" value="UTW13383.1"/>
    <property type="molecule type" value="Genomic_DNA"/>
</dbReference>
<protein>
    <recommendedName>
        <fullName evidence="3">Glutathione-dependent peroxiredoxin</fullName>
        <ecNumber evidence="3">1.11.1.27</ecNumber>
    </recommendedName>
</protein>
<keyword evidence="3" id="KW-0049">Antioxidant</keyword>
<name>A0ABY5HPA9_9GAMM</name>
<evidence type="ECO:0000313" key="5">
    <source>
        <dbReference type="EMBL" id="UTW13383.1"/>
    </source>
</evidence>
<dbReference type="InterPro" id="IPR036249">
    <property type="entry name" value="Thioredoxin-like_sf"/>
</dbReference>
<dbReference type="SUPFAM" id="SSF52833">
    <property type="entry name" value="Thioredoxin-like"/>
    <property type="match status" value="1"/>
</dbReference>
<dbReference type="PANTHER" id="PTHR10430">
    <property type="entry name" value="PEROXIREDOXIN"/>
    <property type="match status" value="1"/>
</dbReference>
<reference evidence="5" key="1">
    <citation type="submission" date="2021-04" db="EMBL/GenBank/DDBJ databases">
        <title>Oceanospirillales bacteria with DddD are important DMSP degraders in coastal seawater.</title>
        <authorList>
            <person name="Liu J."/>
        </authorList>
    </citation>
    <scope>NUCLEOTIDE SEQUENCE</scope>
    <source>
        <strain evidence="5">D13-1</strain>
    </source>
</reference>
<comment type="catalytic activity">
    <reaction evidence="3">
        <text>a hydroperoxide + 2 glutathione = an alcohol + glutathione disulfide + H2O</text>
        <dbReference type="Rhea" id="RHEA:62632"/>
        <dbReference type="ChEBI" id="CHEBI:15377"/>
        <dbReference type="ChEBI" id="CHEBI:30879"/>
        <dbReference type="ChEBI" id="CHEBI:35924"/>
        <dbReference type="ChEBI" id="CHEBI:57925"/>
        <dbReference type="ChEBI" id="CHEBI:58297"/>
        <dbReference type="EC" id="1.11.1.27"/>
    </reaction>
</comment>
<sequence>MIKTGDAIAAVNVTALGPEGAQVLPASELFAGKKVVLFAVPGAFTPTCSNTHLPGYVVKADAFFERGVDMIACLSVNDSFVMKAWGESQNAEAITLLADGGGALTRALGLDTDTADFGGLRSRRYAMIIENGVVTALNVEEPKKFEVSDADTLLAML</sequence>
<evidence type="ECO:0000256" key="1">
    <source>
        <dbReference type="ARBA" id="ARBA00022559"/>
    </source>
</evidence>
<keyword evidence="3" id="KW-0676">Redox-active center</keyword>
<dbReference type="Pfam" id="PF08534">
    <property type="entry name" value="Redoxin"/>
    <property type="match status" value="1"/>
</dbReference>
<evidence type="ECO:0000256" key="3">
    <source>
        <dbReference type="RuleBase" id="RU366011"/>
    </source>
</evidence>
<evidence type="ECO:0000259" key="4">
    <source>
        <dbReference type="PROSITE" id="PS51352"/>
    </source>
</evidence>
<dbReference type="InterPro" id="IPR013740">
    <property type="entry name" value="Redoxin"/>
</dbReference>
<dbReference type="Gene3D" id="3.40.30.10">
    <property type="entry name" value="Glutaredoxin"/>
    <property type="match status" value="1"/>
</dbReference>
<dbReference type="InterPro" id="IPR013766">
    <property type="entry name" value="Thioredoxin_domain"/>
</dbReference>
<organism evidence="5 6">
    <name type="scientific">Marinobacterium rhizophilum</name>
    <dbReference type="NCBI Taxonomy" id="420402"/>
    <lineage>
        <taxon>Bacteria</taxon>
        <taxon>Pseudomonadati</taxon>
        <taxon>Pseudomonadota</taxon>
        <taxon>Gammaproteobacteria</taxon>
        <taxon>Oceanospirillales</taxon>
        <taxon>Oceanospirillaceae</taxon>
        <taxon>Marinobacterium</taxon>
    </lineage>
</organism>
<evidence type="ECO:0000313" key="6">
    <source>
        <dbReference type="Proteomes" id="UP001058461"/>
    </source>
</evidence>
<dbReference type="PROSITE" id="PS51352">
    <property type="entry name" value="THIOREDOXIN_2"/>
    <property type="match status" value="1"/>
</dbReference>
<dbReference type="CDD" id="cd03013">
    <property type="entry name" value="PRX5_like"/>
    <property type="match status" value="1"/>
</dbReference>
<gene>
    <name evidence="5" type="ORF">KDW95_06955</name>
</gene>
<accession>A0ABY5HPA9</accession>
<keyword evidence="6" id="KW-1185">Reference proteome</keyword>
<dbReference type="RefSeq" id="WP_255855565.1">
    <property type="nucleotide sequence ID" value="NZ_CP073347.1"/>
</dbReference>
<proteinExistence type="inferred from homology"/>
<feature type="domain" description="Thioredoxin" evidence="4">
    <location>
        <begin position="2"/>
        <end position="157"/>
    </location>
</feature>
<comment type="similarity">
    <text evidence="3">Belongs to the peroxiredoxin family. Prx5 subfamily.</text>
</comment>
<evidence type="ECO:0000256" key="2">
    <source>
        <dbReference type="ARBA" id="ARBA00023002"/>
    </source>
</evidence>